<evidence type="ECO:0000313" key="4">
    <source>
        <dbReference type="Proteomes" id="UP000024816"/>
    </source>
</evidence>
<keyword evidence="4" id="KW-1185">Reference proteome</keyword>
<dbReference type="EMBL" id="ARYJ01000001">
    <property type="protein sequence ID" value="KCZ91342.1"/>
    <property type="molecule type" value="Genomic_DNA"/>
</dbReference>
<feature type="signal peptide" evidence="2">
    <location>
        <begin position="1"/>
        <end position="19"/>
    </location>
</feature>
<evidence type="ECO:0000313" key="3">
    <source>
        <dbReference type="EMBL" id="KCZ91342.1"/>
    </source>
</evidence>
<protein>
    <recommendedName>
        <fullName evidence="5">Lipoprotein</fullName>
    </recommendedName>
</protein>
<name>A0A059FL53_9PROT</name>
<dbReference type="STRING" id="1280952.HJA_02350"/>
<comment type="caution">
    <text evidence="3">The sequence shown here is derived from an EMBL/GenBank/DDBJ whole genome shotgun (WGS) entry which is preliminary data.</text>
</comment>
<proteinExistence type="predicted"/>
<organism evidence="3 4">
    <name type="scientific">Hyphomonas jannaschiana VP2</name>
    <dbReference type="NCBI Taxonomy" id="1280952"/>
    <lineage>
        <taxon>Bacteria</taxon>
        <taxon>Pseudomonadati</taxon>
        <taxon>Pseudomonadota</taxon>
        <taxon>Alphaproteobacteria</taxon>
        <taxon>Hyphomonadales</taxon>
        <taxon>Hyphomonadaceae</taxon>
        <taxon>Hyphomonas</taxon>
    </lineage>
</organism>
<dbReference type="Proteomes" id="UP000024816">
    <property type="component" value="Unassembled WGS sequence"/>
</dbReference>
<sequence>MNMKLMTVLAVASVAFAGAACSESTTKASSENTDQVAVEAPSGTLNLSLGSSVNETQAAGGTLNLNLGGTSDQPRLIGSDQLGSVDFNQDVPAPVFTDGAAQPAAGGQDDDIIRLDPN</sequence>
<dbReference type="AlphaFoldDB" id="A0A059FL53"/>
<accession>A0A059FL53</accession>
<feature type="chain" id="PRO_5001572348" description="Lipoprotein" evidence="2">
    <location>
        <begin position="20"/>
        <end position="118"/>
    </location>
</feature>
<keyword evidence="2" id="KW-0732">Signal</keyword>
<dbReference type="PROSITE" id="PS51257">
    <property type="entry name" value="PROKAR_LIPOPROTEIN"/>
    <property type="match status" value="1"/>
</dbReference>
<evidence type="ECO:0000256" key="2">
    <source>
        <dbReference type="SAM" id="SignalP"/>
    </source>
</evidence>
<gene>
    <name evidence="3" type="ORF">HJA_02350</name>
</gene>
<evidence type="ECO:0008006" key="5">
    <source>
        <dbReference type="Google" id="ProtNLM"/>
    </source>
</evidence>
<evidence type="ECO:0000256" key="1">
    <source>
        <dbReference type="SAM" id="MobiDB-lite"/>
    </source>
</evidence>
<reference evidence="3 4" key="1">
    <citation type="journal article" date="2014" name="Antonie Van Leeuwenhoek">
        <title>Hyphomonas beringensis sp. nov. and Hyphomonas chukchiensis sp. nov., isolated from surface seawater of the Bering Sea and Chukchi Sea.</title>
        <authorList>
            <person name="Li C."/>
            <person name="Lai Q."/>
            <person name="Li G."/>
            <person name="Dong C."/>
            <person name="Wang J."/>
            <person name="Liao Y."/>
            <person name="Shao Z."/>
        </authorList>
    </citation>
    <scope>NUCLEOTIDE SEQUENCE [LARGE SCALE GENOMIC DNA]</scope>
    <source>
        <strain evidence="3 4">VP2</strain>
    </source>
</reference>
<feature type="region of interest" description="Disordered" evidence="1">
    <location>
        <begin position="78"/>
        <end position="118"/>
    </location>
</feature>
<feature type="compositionally biased region" description="Low complexity" evidence="1">
    <location>
        <begin position="98"/>
        <end position="107"/>
    </location>
</feature>
<dbReference type="PATRIC" id="fig|1280952.3.peg.476"/>